<evidence type="ECO:0000256" key="3">
    <source>
        <dbReference type="ARBA" id="ARBA00022827"/>
    </source>
</evidence>
<dbReference type="SUPFAM" id="SSF51905">
    <property type="entry name" value="FAD/NAD(P)-binding domain"/>
    <property type="match status" value="2"/>
</dbReference>
<dbReference type="STRING" id="857340.A0A086SZ82"/>
<dbReference type="Proteomes" id="UP000029964">
    <property type="component" value="Unassembled WGS sequence"/>
</dbReference>
<evidence type="ECO:0000256" key="1">
    <source>
        <dbReference type="ARBA" id="ARBA00010139"/>
    </source>
</evidence>
<organism evidence="5 6">
    <name type="scientific">Hapsidospora chrysogenum (strain ATCC 11550 / CBS 779.69 / DSM 880 / IAM 14645 / JCM 23072 / IMI 49137)</name>
    <name type="common">Acremonium chrysogenum</name>
    <dbReference type="NCBI Taxonomy" id="857340"/>
    <lineage>
        <taxon>Eukaryota</taxon>
        <taxon>Fungi</taxon>
        <taxon>Dikarya</taxon>
        <taxon>Ascomycota</taxon>
        <taxon>Pezizomycotina</taxon>
        <taxon>Sordariomycetes</taxon>
        <taxon>Hypocreomycetidae</taxon>
        <taxon>Hypocreales</taxon>
        <taxon>Bionectriaceae</taxon>
        <taxon>Hapsidospora</taxon>
    </lineage>
</organism>
<comment type="caution">
    <text evidence="5">The sequence shown here is derived from an EMBL/GenBank/DDBJ whole genome shotgun (WGS) entry which is preliminary data.</text>
</comment>
<dbReference type="OrthoDB" id="74360at2759"/>
<keyword evidence="5" id="KW-0503">Monooxygenase</keyword>
<evidence type="ECO:0000256" key="2">
    <source>
        <dbReference type="ARBA" id="ARBA00022630"/>
    </source>
</evidence>
<dbReference type="InterPro" id="IPR051209">
    <property type="entry name" value="FAD-bind_Monooxygenase_sf"/>
</dbReference>
<keyword evidence="3" id="KW-0274">FAD</keyword>
<dbReference type="Pfam" id="PF00743">
    <property type="entry name" value="FMO-like"/>
    <property type="match status" value="1"/>
</dbReference>
<reference evidence="6" key="1">
    <citation type="journal article" date="2014" name="Genome Announc.">
        <title>Genome sequence and annotation of Acremonium chrysogenum, producer of the beta-lactam antibiotic cephalosporin C.</title>
        <authorList>
            <person name="Terfehr D."/>
            <person name="Dahlmann T.A."/>
            <person name="Specht T."/>
            <person name="Zadra I."/>
            <person name="Kuernsteiner H."/>
            <person name="Kueck U."/>
        </authorList>
    </citation>
    <scope>NUCLEOTIDE SEQUENCE [LARGE SCALE GENOMIC DNA]</scope>
    <source>
        <strain evidence="6">ATCC 11550 / CBS 779.69 / DSM 880 / IAM 14645 / JCM 23072 / IMI 49137</strain>
    </source>
</reference>
<protein>
    <submittedName>
        <fullName evidence="5">Putative sterigmatocystin biosynthesis monooxygenase-like protein</fullName>
    </submittedName>
</protein>
<accession>A0A086SZ82</accession>
<dbReference type="Gene3D" id="3.50.50.60">
    <property type="entry name" value="FAD/NAD(P)-binding domain"/>
    <property type="match status" value="2"/>
</dbReference>
<evidence type="ECO:0000256" key="4">
    <source>
        <dbReference type="ARBA" id="ARBA00023002"/>
    </source>
</evidence>
<gene>
    <name evidence="5" type="ORF">ACRE_068720</name>
</gene>
<dbReference type="PANTHER" id="PTHR42877">
    <property type="entry name" value="L-ORNITHINE N(5)-MONOOXYGENASE-RELATED"/>
    <property type="match status" value="1"/>
</dbReference>
<name>A0A086SZ82_HAPC1</name>
<keyword evidence="4" id="KW-0560">Oxidoreductase</keyword>
<dbReference type="InterPro" id="IPR036188">
    <property type="entry name" value="FAD/NAD-bd_sf"/>
</dbReference>
<dbReference type="EMBL" id="JPKY01000095">
    <property type="protein sequence ID" value="KFH42414.1"/>
    <property type="molecule type" value="Genomic_DNA"/>
</dbReference>
<dbReference type="PANTHER" id="PTHR42877:SF7">
    <property type="entry name" value="FLAVIN-BINDING MONOOXYGENASE-RELATED"/>
    <property type="match status" value="1"/>
</dbReference>
<dbReference type="GO" id="GO:0004499">
    <property type="term" value="F:N,N-dimethylaniline monooxygenase activity"/>
    <property type="evidence" value="ECO:0007669"/>
    <property type="project" value="InterPro"/>
</dbReference>
<proteinExistence type="inferred from homology"/>
<evidence type="ECO:0000313" key="5">
    <source>
        <dbReference type="EMBL" id="KFH42414.1"/>
    </source>
</evidence>
<comment type="similarity">
    <text evidence="1">Belongs to the FAD-binding monooxygenase family.</text>
</comment>
<keyword evidence="6" id="KW-1185">Reference proteome</keyword>
<dbReference type="PRINTS" id="PR00368">
    <property type="entry name" value="FADPNR"/>
</dbReference>
<keyword evidence="2" id="KW-0285">Flavoprotein</keyword>
<dbReference type="InterPro" id="IPR020946">
    <property type="entry name" value="Flavin_mOase-like"/>
</dbReference>
<dbReference type="HOGENOM" id="CLU_006937_3_2_1"/>
<dbReference type="GO" id="GO:0050660">
    <property type="term" value="F:flavin adenine dinucleotide binding"/>
    <property type="evidence" value="ECO:0007669"/>
    <property type="project" value="InterPro"/>
</dbReference>
<evidence type="ECO:0000313" key="6">
    <source>
        <dbReference type="Proteomes" id="UP000029964"/>
    </source>
</evidence>
<dbReference type="AlphaFoldDB" id="A0A086SZ82"/>
<sequence length="470" mass="53348">MVYKGQRHYSEFQVPILERPVDDPGRKLRVVCVGSGIGGITTAIRFNQHLGEHITFQIYEKNHDVGGVWLENRYPGVACDVPAPCFAFLFEDNPDWSSYYAGGKEIFDYISKVADKYQTRKYVKFNHMVTGARWDEDKGTWGITIHDQVNNRTFHDEADIFILGWGQLNNWAFPDIPGLHSFKGEYMHSADFKEDFDPTGKTVAIVGGGSTGVQILPQIQPKAKKIQQYMRSQNWIAPVGFGAEELEKRGALEAGNFTYTEKEKQDWKGNPDAYHDYRRHIEDSMMAYMTEDGFKYGSADQQRMEREFKGHMVKALSSRPEILKTLLPDFPPGCRRLVPGPGYLEAVVKDNVEWIPQEIERVTEKGIVSKDGVLHECDAIIWATGFLADFRARFPMVGRDGVTWDEVMDPEPEAYLGCMMDKMPNCWLYLGPNGAPGAGNAYLAIELECALIIRTAKKMLREKIKSVCVK</sequence>
<dbReference type="GO" id="GO:0050661">
    <property type="term" value="F:NADP binding"/>
    <property type="evidence" value="ECO:0007669"/>
    <property type="project" value="InterPro"/>
</dbReference>